<keyword evidence="3" id="KW-1185">Reference proteome</keyword>
<protein>
    <submittedName>
        <fullName evidence="2">Uncharacterized protein</fullName>
    </submittedName>
</protein>
<dbReference type="STRING" id="526729.SAMN04324258_0302"/>
<evidence type="ECO:0000256" key="1">
    <source>
        <dbReference type="SAM" id="Phobius"/>
    </source>
</evidence>
<feature type="transmembrane region" description="Helical" evidence="1">
    <location>
        <begin position="210"/>
        <end position="230"/>
    </location>
</feature>
<feature type="transmembrane region" description="Helical" evidence="1">
    <location>
        <begin position="187"/>
        <end position="204"/>
    </location>
</feature>
<feature type="transmembrane region" description="Helical" evidence="1">
    <location>
        <begin position="76"/>
        <end position="98"/>
    </location>
</feature>
<feature type="transmembrane region" description="Helical" evidence="1">
    <location>
        <begin position="158"/>
        <end position="180"/>
    </location>
</feature>
<organism evidence="2 3">
    <name type="scientific">Krasilnikoviella flava</name>
    <dbReference type="NCBI Taxonomy" id="526729"/>
    <lineage>
        <taxon>Bacteria</taxon>
        <taxon>Bacillati</taxon>
        <taxon>Actinomycetota</taxon>
        <taxon>Actinomycetes</taxon>
        <taxon>Micrococcales</taxon>
        <taxon>Promicromonosporaceae</taxon>
        <taxon>Krasilnikoviella</taxon>
    </lineage>
</organism>
<dbReference type="AlphaFoldDB" id="A0A1T5IBT3"/>
<accession>A0A1T5IBT3</accession>
<keyword evidence="1" id="KW-0812">Transmembrane</keyword>
<feature type="transmembrane region" description="Helical" evidence="1">
    <location>
        <begin position="110"/>
        <end position="128"/>
    </location>
</feature>
<evidence type="ECO:0000313" key="2">
    <source>
        <dbReference type="EMBL" id="SKC36651.1"/>
    </source>
</evidence>
<feature type="transmembrane region" description="Helical" evidence="1">
    <location>
        <begin position="37"/>
        <end position="56"/>
    </location>
</feature>
<feature type="transmembrane region" description="Helical" evidence="1">
    <location>
        <begin position="242"/>
        <end position="261"/>
    </location>
</feature>
<name>A0A1T5IBT3_9MICO</name>
<dbReference type="EMBL" id="FUZQ01000001">
    <property type="protein sequence ID" value="SKC36651.1"/>
    <property type="molecule type" value="Genomic_DNA"/>
</dbReference>
<sequence>MTAQTAPSGEPTTTLVARLRSLLPVERWQALGFPGRWVGGTAMVLGPLLMLAGALLRARVHFFYPDQLAAFQERPVLMSAAYGLFAAGNVLLWPAVVALASRIGTRRPGWALWGGVLAVSGLFARAFHAGVDHLAFQLVRAQGADAATAAVSAGYGAFHVFSALNLAVLAGWVVLAVGAWRAGVLGAWRAVALGLAAMLPLGVLKGTTPLSLLALAGLGVALVPLGVSLLRARPRPGRATALRWVTTTSLVVVVLTLLGQAG</sequence>
<reference evidence="2 3" key="1">
    <citation type="submission" date="2017-02" db="EMBL/GenBank/DDBJ databases">
        <authorList>
            <person name="Peterson S.W."/>
        </authorList>
    </citation>
    <scope>NUCLEOTIDE SEQUENCE [LARGE SCALE GENOMIC DNA]</scope>
    <source>
        <strain evidence="2 3">DSM 21481</strain>
    </source>
</reference>
<dbReference type="Proteomes" id="UP000189777">
    <property type="component" value="Unassembled WGS sequence"/>
</dbReference>
<dbReference type="RefSeq" id="WP_079570034.1">
    <property type="nucleotide sequence ID" value="NZ_FUZQ01000001.1"/>
</dbReference>
<keyword evidence="1" id="KW-1133">Transmembrane helix</keyword>
<keyword evidence="1" id="KW-0472">Membrane</keyword>
<dbReference type="OrthoDB" id="3294110at2"/>
<evidence type="ECO:0000313" key="3">
    <source>
        <dbReference type="Proteomes" id="UP000189777"/>
    </source>
</evidence>
<proteinExistence type="predicted"/>
<gene>
    <name evidence="2" type="ORF">SAMN04324258_0302</name>
</gene>